<dbReference type="InterPro" id="IPR016163">
    <property type="entry name" value="Ald_DH_C"/>
</dbReference>
<dbReference type="InterPro" id="IPR016162">
    <property type="entry name" value="Ald_DH_N"/>
</dbReference>
<sequence length="639" mass="69565">MTNGALPTYSLAERDRRWSMARRFMQEQGVDALIIFGEHEDAGPGQYAYDAWFTNDRPGATVVFPRNAAEPYALVPFVNFLTDHQESSQKGDAMWLSPQSLRIGRNAEALIGLITELLLEKSAIGVLGIEPAVPFHVEGTIPFLLWSKTTSQLPGVTFKSVLRPFANAIMVQSAEELAVVRHAAAIGEEMAKAMVAAIRPGAHENDVFGAGMGTAIAKGTVPSWMHLNSGPGSVVWGPPRWAWRPQPPRAVENGDLVTAEIFTNFGMRQSQHQLTVAVGDVHQDLERCAAIARACYDEALRVMGPNVRFGDVAEAMSKPVNDAGGWTKGPQLHGMNPLAPTLCGFTGPVAFFGDDTRYQKGRLGMPTMNAELILVPGMTFALEPSCGFGHQAVTIGGTVIITETGVDELNPFTAKLQRVAWGVTQFSLKFRHAGQARITVNRFLVQSGVYHRFIRRFHEEMAKLVVGHGAMRGTTLGPVTKLESVDRAERLVEDAFFNGARLVTGGKRMAPMGFEEGYFFEPTILAGVSPKALISREECFAPISTFYKFETEEEAVKMANDTPMGLASYAFTKNVDRIWRLYENLEAGIIGLNTGNCSAAETPFGGIKYSGHGKEAGKDDAINEYMITKSGTLTVDGII</sequence>
<reference evidence="4 5" key="2">
    <citation type="submission" date="2021-10" db="EMBL/GenBank/DDBJ databases">
        <authorList>
            <person name="Piombo E."/>
        </authorList>
    </citation>
    <scope>NUCLEOTIDE SEQUENCE [LARGE SCALE GENOMIC DNA]</scope>
</reference>
<dbReference type="Pfam" id="PF00171">
    <property type="entry name" value="Aldedh"/>
    <property type="match status" value="1"/>
</dbReference>
<dbReference type="Gene3D" id="3.40.350.10">
    <property type="entry name" value="Creatinase/prolidase N-terminal domain"/>
    <property type="match status" value="1"/>
</dbReference>
<dbReference type="PANTHER" id="PTHR43353">
    <property type="entry name" value="SUCCINATE-SEMIALDEHYDE DEHYDROGENASE, MITOCHONDRIAL"/>
    <property type="match status" value="1"/>
</dbReference>
<evidence type="ECO:0000256" key="1">
    <source>
        <dbReference type="ARBA" id="ARBA00023002"/>
    </source>
</evidence>
<gene>
    <name evidence="4" type="ORF">CBYS24578_00013428</name>
</gene>
<evidence type="ECO:0000313" key="5">
    <source>
        <dbReference type="Proteomes" id="UP000754883"/>
    </source>
</evidence>
<dbReference type="InterPro" id="IPR050740">
    <property type="entry name" value="Aldehyde_DH_Superfamily"/>
</dbReference>
<organism evidence="4 5">
    <name type="scientific">Clonostachys byssicola</name>
    <dbReference type="NCBI Taxonomy" id="160290"/>
    <lineage>
        <taxon>Eukaryota</taxon>
        <taxon>Fungi</taxon>
        <taxon>Dikarya</taxon>
        <taxon>Ascomycota</taxon>
        <taxon>Pezizomycotina</taxon>
        <taxon>Sordariomycetes</taxon>
        <taxon>Hypocreomycetidae</taxon>
        <taxon>Hypocreales</taxon>
        <taxon>Bionectriaceae</taxon>
        <taxon>Clonostachys</taxon>
    </lineage>
</organism>
<dbReference type="GO" id="GO:0004777">
    <property type="term" value="F:succinate-semialdehyde dehydrogenase (NAD+) activity"/>
    <property type="evidence" value="ECO:0007669"/>
    <property type="project" value="TreeGrafter"/>
</dbReference>
<dbReference type="EMBL" id="CABFNO020001527">
    <property type="protein sequence ID" value="CAG9994422.1"/>
    <property type="molecule type" value="Genomic_DNA"/>
</dbReference>
<dbReference type="SUPFAM" id="SSF55920">
    <property type="entry name" value="Creatinase/aminopeptidase"/>
    <property type="match status" value="1"/>
</dbReference>
<name>A0A9N9UQ55_9HYPO</name>
<dbReference type="InterPro" id="IPR029149">
    <property type="entry name" value="Creatin/AminoP/Spt16_N"/>
</dbReference>
<dbReference type="SUPFAM" id="SSF53092">
    <property type="entry name" value="Creatinase/prolidase N-terminal domain"/>
    <property type="match status" value="1"/>
</dbReference>
<feature type="domain" description="Aldehyde dehydrogenase" evidence="2">
    <location>
        <begin position="429"/>
        <end position="629"/>
    </location>
</feature>
<reference evidence="5" key="1">
    <citation type="submission" date="2019-06" db="EMBL/GenBank/DDBJ databases">
        <authorList>
            <person name="Broberg M."/>
        </authorList>
    </citation>
    <scope>NUCLEOTIDE SEQUENCE [LARGE SCALE GENOMIC DNA]</scope>
</reference>
<dbReference type="GO" id="GO:0005737">
    <property type="term" value="C:cytoplasm"/>
    <property type="evidence" value="ECO:0007669"/>
    <property type="project" value="TreeGrafter"/>
</dbReference>
<dbReference type="Gene3D" id="3.90.230.10">
    <property type="entry name" value="Creatinase/methionine aminopeptidase superfamily"/>
    <property type="match status" value="1"/>
</dbReference>
<comment type="caution">
    <text evidence="4">The sequence shown here is derived from an EMBL/GenBank/DDBJ whole genome shotgun (WGS) entry which is preliminary data.</text>
</comment>
<dbReference type="Gene3D" id="3.40.605.10">
    <property type="entry name" value="Aldehyde Dehydrogenase, Chain A, domain 1"/>
    <property type="match status" value="1"/>
</dbReference>
<feature type="domain" description="Peptidase M24" evidence="3">
    <location>
        <begin position="180"/>
        <end position="403"/>
    </location>
</feature>
<dbReference type="Gene3D" id="3.40.309.10">
    <property type="entry name" value="Aldehyde Dehydrogenase, Chain A, domain 2"/>
    <property type="match status" value="1"/>
</dbReference>
<evidence type="ECO:0000313" key="4">
    <source>
        <dbReference type="EMBL" id="CAG9994422.1"/>
    </source>
</evidence>
<dbReference type="CDD" id="cd01066">
    <property type="entry name" value="APP_MetAP"/>
    <property type="match status" value="1"/>
</dbReference>
<dbReference type="PANTHER" id="PTHR43353:SF7">
    <property type="entry name" value="SUCCINATE SEMIALDEHYDE DEHYDROGENASE (EUROFUNG)"/>
    <property type="match status" value="1"/>
</dbReference>
<keyword evidence="1" id="KW-0560">Oxidoreductase</keyword>
<dbReference type="AlphaFoldDB" id="A0A9N9UQ55"/>
<dbReference type="Pfam" id="PF00557">
    <property type="entry name" value="Peptidase_M24"/>
    <property type="match status" value="1"/>
</dbReference>
<dbReference type="SUPFAM" id="SSF53720">
    <property type="entry name" value="ALDH-like"/>
    <property type="match status" value="1"/>
</dbReference>
<dbReference type="InterPro" id="IPR000994">
    <property type="entry name" value="Pept_M24"/>
</dbReference>
<evidence type="ECO:0000259" key="3">
    <source>
        <dbReference type="Pfam" id="PF00557"/>
    </source>
</evidence>
<evidence type="ECO:0000259" key="2">
    <source>
        <dbReference type="Pfam" id="PF00171"/>
    </source>
</evidence>
<protein>
    <submittedName>
        <fullName evidence="4">Uncharacterized protein</fullName>
    </submittedName>
</protein>
<accession>A0A9N9UQ55</accession>
<dbReference type="OrthoDB" id="5290013at2759"/>
<dbReference type="InterPro" id="IPR015590">
    <property type="entry name" value="Aldehyde_DH_dom"/>
</dbReference>
<proteinExistence type="predicted"/>
<dbReference type="InterPro" id="IPR016161">
    <property type="entry name" value="Ald_DH/histidinol_DH"/>
</dbReference>
<keyword evidence="5" id="KW-1185">Reference proteome</keyword>
<dbReference type="InterPro" id="IPR036005">
    <property type="entry name" value="Creatinase/aminopeptidase-like"/>
</dbReference>
<dbReference type="Proteomes" id="UP000754883">
    <property type="component" value="Unassembled WGS sequence"/>
</dbReference>
<dbReference type="GO" id="GO:0009450">
    <property type="term" value="P:gamma-aminobutyric acid catabolic process"/>
    <property type="evidence" value="ECO:0007669"/>
    <property type="project" value="TreeGrafter"/>
</dbReference>